<accession>G8TUY7</accession>
<evidence type="ECO:0008006" key="4">
    <source>
        <dbReference type="Google" id="ProtNLM"/>
    </source>
</evidence>
<dbReference type="PANTHER" id="PTHR37814:SF1">
    <property type="entry name" value="MEMBRANE PROTEIN"/>
    <property type="match status" value="1"/>
</dbReference>
<feature type="transmembrane region" description="Helical" evidence="1">
    <location>
        <begin position="181"/>
        <end position="199"/>
    </location>
</feature>
<feature type="transmembrane region" description="Helical" evidence="1">
    <location>
        <begin position="211"/>
        <end position="231"/>
    </location>
</feature>
<feature type="transmembrane region" description="Helical" evidence="1">
    <location>
        <begin position="79"/>
        <end position="100"/>
    </location>
</feature>
<reference evidence="3" key="1">
    <citation type="submission" date="2011-12" db="EMBL/GenBank/DDBJ databases">
        <title>The complete genome of chromosome of Sulfobacillus acidophilus DSM 10332.</title>
        <authorList>
            <person name="Lucas S."/>
            <person name="Han J."/>
            <person name="Lapidus A."/>
            <person name="Bruce D."/>
            <person name="Goodwin L."/>
            <person name="Pitluck S."/>
            <person name="Peters L."/>
            <person name="Kyrpides N."/>
            <person name="Mavromatis K."/>
            <person name="Ivanova N."/>
            <person name="Mikhailova N."/>
            <person name="Chertkov O."/>
            <person name="Saunders E."/>
            <person name="Detter J.C."/>
            <person name="Tapia R."/>
            <person name="Han C."/>
            <person name="Land M."/>
            <person name="Hauser L."/>
            <person name="Markowitz V."/>
            <person name="Cheng J.-F."/>
            <person name="Hugenholtz P."/>
            <person name="Woyke T."/>
            <person name="Wu D."/>
            <person name="Pukall R."/>
            <person name="Gehrich-Schroeter G."/>
            <person name="Schneider S."/>
            <person name="Klenk H.-P."/>
            <person name="Eisen J.A."/>
        </authorList>
    </citation>
    <scope>NUCLEOTIDE SEQUENCE [LARGE SCALE GENOMIC DNA]</scope>
    <source>
        <strain evidence="3">ATCC 700253 / DSM 10332 / NAL</strain>
    </source>
</reference>
<dbReference type="AlphaFoldDB" id="G8TUY7"/>
<dbReference type="EMBL" id="CP003179">
    <property type="protein sequence ID" value="AEW06952.1"/>
    <property type="molecule type" value="Genomic_DNA"/>
</dbReference>
<feature type="transmembrane region" description="Helical" evidence="1">
    <location>
        <begin position="305"/>
        <end position="322"/>
    </location>
</feature>
<gene>
    <name evidence="2" type="ordered locus">Sulac_3515</name>
</gene>
<keyword evidence="3" id="KW-1185">Reference proteome</keyword>
<keyword evidence="1" id="KW-0812">Transmembrane</keyword>
<feature type="transmembrane region" description="Helical" evidence="1">
    <location>
        <begin position="255"/>
        <end position="275"/>
    </location>
</feature>
<name>G8TUY7_SULAD</name>
<keyword evidence="1" id="KW-1133">Transmembrane helix</keyword>
<feature type="transmembrane region" description="Helical" evidence="1">
    <location>
        <begin position="112"/>
        <end position="131"/>
    </location>
</feature>
<feature type="transmembrane region" description="Helical" evidence="1">
    <location>
        <begin position="143"/>
        <end position="161"/>
    </location>
</feature>
<feature type="transmembrane region" description="Helical" evidence="1">
    <location>
        <begin position="282"/>
        <end position="299"/>
    </location>
</feature>
<evidence type="ECO:0000313" key="2">
    <source>
        <dbReference type="EMBL" id="AEW06952.1"/>
    </source>
</evidence>
<protein>
    <recommendedName>
        <fullName evidence="4">Transporter</fullName>
    </recommendedName>
</protein>
<dbReference type="HOGENOM" id="CLU_043930_0_0_9"/>
<organism evidence="2 3">
    <name type="scientific">Sulfobacillus acidophilus (strain ATCC 700253 / DSM 10332 / NAL)</name>
    <dbReference type="NCBI Taxonomy" id="679936"/>
    <lineage>
        <taxon>Bacteria</taxon>
        <taxon>Bacillati</taxon>
        <taxon>Bacillota</taxon>
        <taxon>Clostridia</taxon>
        <taxon>Eubacteriales</taxon>
        <taxon>Clostridiales Family XVII. Incertae Sedis</taxon>
        <taxon>Sulfobacillus</taxon>
    </lineage>
</organism>
<dbReference type="PATRIC" id="fig|679936.5.peg.3636"/>
<feature type="transmembrane region" description="Helical" evidence="1">
    <location>
        <begin position="40"/>
        <end position="58"/>
    </location>
</feature>
<dbReference type="PANTHER" id="PTHR37814">
    <property type="entry name" value="CONSERVED MEMBRANE PROTEIN"/>
    <property type="match status" value="1"/>
</dbReference>
<evidence type="ECO:0000313" key="3">
    <source>
        <dbReference type="Proteomes" id="UP000005439"/>
    </source>
</evidence>
<evidence type="ECO:0000256" key="1">
    <source>
        <dbReference type="SAM" id="Phobius"/>
    </source>
</evidence>
<sequence length="331" mass="35809">MKSSWLPAALVYTGTVIGAGFASGQEIWQFFARHGTWGAAPALLVTGAVLALLSWLAMETGRHDPSLTIDKLLKNTYPTWAVPVLDAVVLGFLVIGVAVVGAGGGTALNHLIRWPVGLGAFITIMATLVVVERGTNAVKWVNTLLLPFLIVLTLFVSYRTWEWTAQPIPVSSPHEWMLSALTYLSYNIFTAMAVLMALGRAMPSPRASLKAALTGTGILVVLAAAEVHALLRLETVRDLPMVDLATLIGRQWGRLYAMSLWVALFTTGVGEALAIRTHYGRRWLWALVLVVPAAGLPFGQLVARLYPVMGAVSLLLWLPLIVNRSKPLREG</sequence>
<dbReference type="KEGG" id="sap:Sulac_3515"/>
<proteinExistence type="predicted"/>
<dbReference type="InterPro" id="IPR038728">
    <property type="entry name" value="YkvI-like"/>
</dbReference>
<reference evidence="2 3" key="2">
    <citation type="journal article" date="2012" name="Stand. Genomic Sci.">
        <title>Complete genome sequence of the moderately thermophilic mineral-sulfide-oxidizing firmicute Sulfobacillus acidophilus type strain (NAL(T)).</title>
        <authorList>
            <person name="Anderson I."/>
            <person name="Chertkov O."/>
            <person name="Chen A."/>
            <person name="Saunders E."/>
            <person name="Lapidus A."/>
            <person name="Nolan M."/>
            <person name="Lucas S."/>
            <person name="Hammon N."/>
            <person name="Deshpande S."/>
            <person name="Cheng J.F."/>
            <person name="Han C."/>
            <person name="Tapia R."/>
            <person name="Goodwin L.A."/>
            <person name="Pitluck S."/>
            <person name="Liolios K."/>
            <person name="Pagani I."/>
            <person name="Ivanova N."/>
            <person name="Mikhailova N."/>
            <person name="Pati A."/>
            <person name="Palaniappan K."/>
            <person name="Land M."/>
            <person name="Pan C."/>
            <person name="Rohde M."/>
            <person name="Pukall R."/>
            <person name="Goker M."/>
            <person name="Detter J.C."/>
            <person name="Woyke T."/>
            <person name="Bristow J."/>
            <person name="Eisen J.A."/>
            <person name="Markowitz V."/>
            <person name="Hugenholtz P."/>
            <person name="Kyrpides N.C."/>
            <person name="Klenk H.P."/>
            <person name="Mavromatis K."/>
        </authorList>
    </citation>
    <scope>NUCLEOTIDE SEQUENCE [LARGE SCALE GENOMIC DNA]</scope>
    <source>
        <strain evidence="3">ATCC 700253 / DSM 10332 / NAL</strain>
    </source>
</reference>
<dbReference type="STRING" id="679936.Sulac_3515"/>
<keyword evidence="1" id="KW-0472">Membrane</keyword>
<dbReference type="Proteomes" id="UP000005439">
    <property type="component" value="Chromosome"/>
</dbReference>